<dbReference type="eggNOG" id="ENOG502S9BI">
    <property type="taxonomic scope" value="Eukaryota"/>
</dbReference>
<evidence type="ECO:0000313" key="1">
    <source>
        <dbReference type="EMBL" id="EGS23728.1"/>
    </source>
</evidence>
<dbReference type="KEGG" id="cthr:CTHT_0004290"/>
<keyword evidence="2" id="KW-1185">Reference proteome</keyword>
<gene>
    <name evidence="1" type="ORF">CTHT_0004290</name>
</gene>
<name>G0RZV0_CHATD</name>
<proteinExistence type="predicted"/>
<sequence length="330" mass="37484">MAGSRLSFTSYLSSFLSSLPFFGSSNSENTSSTTMSEPYEPSIADVLIVKAMLTKGICKSLPRELVDLVLDYAEYWPHMTVHESFNNQCVARGRSNRENRLILRTPPIGLKAPNWSTNANDTVFRPAPKDQTYSPETFQPFRVSPDPMLLRPCRRIVFTIRSHDQGWGGQFEDQGTFHGSWTWFEVGLERFVKPECGEGPEEGEKPTLRPDHLGTVLPLVEPDGEENGKRKYKPKHPLLPTPAVTIQVNRVAEQEYAEHKVVWSWDDYLDDNDTEAKAKLEENGRGSETGNGEFVRNLQLGDVITVWAKARFPGWENWIDWAKVDIYFAV</sequence>
<accession>G0RZV0</accession>
<reference evidence="1 2" key="1">
    <citation type="journal article" date="2011" name="Cell">
        <title>Insight into structure and assembly of the nuclear pore complex by utilizing the genome of a eukaryotic thermophile.</title>
        <authorList>
            <person name="Amlacher S."/>
            <person name="Sarges P."/>
            <person name="Flemming D."/>
            <person name="van Noort V."/>
            <person name="Kunze R."/>
            <person name="Devos D.P."/>
            <person name="Arumugam M."/>
            <person name="Bork P."/>
            <person name="Hurt E."/>
        </authorList>
    </citation>
    <scope>NUCLEOTIDE SEQUENCE [LARGE SCALE GENOMIC DNA]</scope>
    <source>
        <strain evidence="2">DSM 1495 / CBS 144.50 / IMI 039719</strain>
    </source>
</reference>
<dbReference type="RefSeq" id="XP_006690970.1">
    <property type="nucleotide sequence ID" value="XM_006690907.1"/>
</dbReference>
<dbReference type="STRING" id="759272.G0RZV0"/>
<dbReference type="OMA" id="IAVWGRA"/>
<dbReference type="HOGENOM" id="CLU_041809_0_0_1"/>
<protein>
    <submittedName>
        <fullName evidence="1">Uncharacterized protein</fullName>
    </submittedName>
</protein>
<dbReference type="AlphaFoldDB" id="G0RZV0"/>
<evidence type="ECO:0000313" key="2">
    <source>
        <dbReference type="Proteomes" id="UP000008066"/>
    </source>
</evidence>
<dbReference type="OrthoDB" id="66095at2759"/>
<dbReference type="GeneID" id="18254467"/>
<dbReference type="EMBL" id="GL988032">
    <property type="protein sequence ID" value="EGS23728.1"/>
    <property type="molecule type" value="Genomic_DNA"/>
</dbReference>
<organism evidence="2">
    <name type="scientific">Chaetomium thermophilum (strain DSM 1495 / CBS 144.50 / IMI 039719)</name>
    <name type="common">Thermochaetoides thermophila</name>
    <dbReference type="NCBI Taxonomy" id="759272"/>
    <lineage>
        <taxon>Eukaryota</taxon>
        <taxon>Fungi</taxon>
        <taxon>Dikarya</taxon>
        <taxon>Ascomycota</taxon>
        <taxon>Pezizomycotina</taxon>
        <taxon>Sordariomycetes</taxon>
        <taxon>Sordariomycetidae</taxon>
        <taxon>Sordariales</taxon>
        <taxon>Chaetomiaceae</taxon>
        <taxon>Thermochaetoides</taxon>
    </lineage>
</organism>
<dbReference type="Proteomes" id="UP000008066">
    <property type="component" value="Unassembled WGS sequence"/>
</dbReference>